<proteinExistence type="predicted"/>
<dbReference type="Proteomes" id="UP001362899">
    <property type="component" value="Unassembled WGS sequence"/>
</dbReference>
<dbReference type="GO" id="GO:0016787">
    <property type="term" value="F:hydrolase activity"/>
    <property type="evidence" value="ECO:0007669"/>
    <property type="project" value="UniProtKB-KW"/>
</dbReference>
<dbReference type="GO" id="GO:0005737">
    <property type="term" value="C:cytoplasm"/>
    <property type="evidence" value="ECO:0007669"/>
    <property type="project" value="TreeGrafter"/>
</dbReference>
<accession>A0AAV5RGG4</accession>
<dbReference type="PANTHER" id="PTHR48070">
    <property type="entry name" value="ESTERASE OVCA2"/>
    <property type="match status" value="1"/>
</dbReference>
<feature type="region of interest" description="Disordered" evidence="2">
    <location>
        <begin position="217"/>
        <end position="248"/>
    </location>
</feature>
<sequence>MKFLCLHGYTQNASLFAKKASGLRKLLKKNGHELVFIDGPVKIEPKDLPFEPSQELLDTDMRGWFCIDSNDPETYGNTARAFEAVKAAVEAEGPFDGLIGFSQGAGLAAILTKALPQIAPSNPALKIAILYSAFRLEAPSAQHWYETPFTTPTLHVMGTLDTVVPEERGMILYNCWAPNARQVLKHPGGHYTPSQKPILQAVLAFVNDVIEGKYGGDAEADANAETEAKPEQGKGKEDWSEFDNIGKN</sequence>
<dbReference type="AlphaFoldDB" id="A0AAV5RGG4"/>
<keyword evidence="1 4" id="KW-0378">Hydrolase</keyword>
<name>A0AAV5RGG4_STABA</name>
<dbReference type="GO" id="GO:0005634">
    <property type="term" value="C:nucleus"/>
    <property type="evidence" value="ECO:0007669"/>
    <property type="project" value="TreeGrafter"/>
</dbReference>
<keyword evidence="5" id="KW-1185">Reference proteome</keyword>
<dbReference type="InterPro" id="IPR050593">
    <property type="entry name" value="LovG"/>
</dbReference>
<comment type="caution">
    <text evidence="4">The sequence shown here is derived from an EMBL/GenBank/DDBJ whole genome shotgun (WGS) entry which is preliminary data.</text>
</comment>
<dbReference type="InterPro" id="IPR005645">
    <property type="entry name" value="FSH-like_dom"/>
</dbReference>
<dbReference type="EMBL" id="BTGC01000003">
    <property type="protein sequence ID" value="GMM50077.1"/>
    <property type="molecule type" value="Genomic_DNA"/>
</dbReference>
<dbReference type="PANTHER" id="PTHR48070:SF6">
    <property type="entry name" value="ESTERASE OVCA2"/>
    <property type="match status" value="1"/>
</dbReference>
<feature type="compositionally biased region" description="Basic and acidic residues" evidence="2">
    <location>
        <begin position="226"/>
        <end position="248"/>
    </location>
</feature>
<organism evidence="4 5">
    <name type="scientific">Starmerella bacillaris</name>
    <name type="common">Yeast</name>
    <name type="synonym">Candida zemplinina</name>
    <dbReference type="NCBI Taxonomy" id="1247836"/>
    <lineage>
        <taxon>Eukaryota</taxon>
        <taxon>Fungi</taxon>
        <taxon>Dikarya</taxon>
        <taxon>Ascomycota</taxon>
        <taxon>Saccharomycotina</taxon>
        <taxon>Dipodascomycetes</taxon>
        <taxon>Dipodascales</taxon>
        <taxon>Trichomonascaceae</taxon>
        <taxon>Starmerella</taxon>
    </lineage>
</organism>
<dbReference type="SUPFAM" id="SSF53474">
    <property type="entry name" value="alpha/beta-Hydrolases"/>
    <property type="match status" value="1"/>
</dbReference>
<dbReference type="Gene3D" id="3.40.50.1820">
    <property type="entry name" value="alpha/beta hydrolase"/>
    <property type="match status" value="1"/>
</dbReference>
<protein>
    <submittedName>
        <fullName evidence="4">Serine hydrolase</fullName>
    </submittedName>
</protein>
<evidence type="ECO:0000313" key="5">
    <source>
        <dbReference type="Proteomes" id="UP001362899"/>
    </source>
</evidence>
<evidence type="ECO:0000259" key="3">
    <source>
        <dbReference type="Pfam" id="PF03959"/>
    </source>
</evidence>
<feature type="domain" description="Serine hydrolase" evidence="3">
    <location>
        <begin position="2"/>
        <end position="201"/>
    </location>
</feature>
<dbReference type="Pfam" id="PF03959">
    <property type="entry name" value="FSH1"/>
    <property type="match status" value="1"/>
</dbReference>
<dbReference type="InterPro" id="IPR029058">
    <property type="entry name" value="AB_hydrolase_fold"/>
</dbReference>
<evidence type="ECO:0000256" key="2">
    <source>
        <dbReference type="SAM" id="MobiDB-lite"/>
    </source>
</evidence>
<evidence type="ECO:0000313" key="4">
    <source>
        <dbReference type="EMBL" id="GMM50077.1"/>
    </source>
</evidence>
<evidence type="ECO:0000256" key="1">
    <source>
        <dbReference type="ARBA" id="ARBA00022801"/>
    </source>
</evidence>
<reference evidence="4 5" key="1">
    <citation type="journal article" date="2023" name="Elife">
        <title>Identification of key yeast species and microbe-microbe interactions impacting larval growth of Drosophila in the wild.</title>
        <authorList>
            <person name="Mure A."/>
            <person name="Sugiura Y."/>
            <person name="Maeda R."/>
            <person name="Honda K."/>
            <person name="Sakurai N."/>
            <person name="Takahashi Y."/>
            <person name="Watada M."/>
            <person name="Katoh T."/>
            <person name="Gotoh A."/>
            <person name="Gotoh Y."/>
            <person name="Taniguchi I."/>
            <person name="Nakamura K."/>
            <person name="Hayashi T."/>
            <person name="Katayama T."/>
            <person name="Uemura T."/>
            <person name="Hattori Y."/>
        </authorList>
    </citation>
    <scope>NUCLEOTIDE SEQUENCE [LARGE SCALE GENOMIC DNA]</scope>
    <source>
        <strain evidence="4 5">SB-73</strain>
    </source>
</reference>
<gene>
    <name evidence="4" type="ORF">DASB73_010350</name>
</gene>